<evidence type="ECO:0000256" key="1">
    <source>
        <dbReference type="SAM" id="Phobius"/>
    </source>
</evidence>
<proteinExistence type="predicted"/>
<dbReference type="STRING" id="1196324.A374_14110"/>
<dbReference type="Proteomes" id="UP000004080">
    <property type="component" value="Unassembled WGS sequence"/>
</dbReference>
<dbReference type="RefSeq" id="WP_007202900.1">
    <property type="nucleotide sequence ID" value="NZ_AKKV01000030.1"/>
</dbReference>
<sequence length="60" mass="7051">MERLNRFRYLIIIVCMAVIWFSPMFVKNKTAAMVVTIIVMLIGLAVLVMSAMYRLKQQRK</sequence>
<comment type="caution">
    <text evidence="2">The sequence shown here is derived from an EMBL/GenBank/DDBJ whole genome shotgun (WGS) entry which is preliminary data.</text>
</comment>
<dbReference type="AlphaFoldDB" id="I8AGM5"/>
<dbReference type="PATRIC" id="fig|1196324.3.peg.2885"/>
<dbReference type="EMBL" id="AKKV01000030">
    <property type="protein sequence ID" value="EIT84832.1"/>
    <property type="molecule type" value="Genomic_DNA"/>
</dbReference>
<organism evidence="2 3">
    <name type="scientific">Fictibacillus macauensis ZFHKF-1</name>
    <dbReference type="NCBI Taxonomy" id="1196324"/>
    <lineage>
        <taxon>Bacteria</taxon>
        <taxon>Bacillati</taxon>
        <taxon>Bacillota</taxon>
        <taxon>Bacilli</taxon>
        <taxon>Bacillales</taxon>
        <taxon>Fictibacillaceae</taxon>
        <taxon>Fictibacillus</taxon>
    </lineage>
</organism>
<keyword evidence="1" id="KW-0812">Transmembrane</keyword>
<feature type="transmembrane region" description="Helical" evidence="1">
    <location>
        <begin position="32"/>
        <end position="53"/>
    </location>
</feature>
<keyword evidence="1" id="KW-1133">Transmembrane helix</keyword>
<protein>
    <submittedName>
        <fullName evidence="2">Uncharacterized protein</fullName>
    </submittedName>
</protein>
<gene>
    <name evidence="2" type="ORF">A374_14110</name>
</gene>
<accession>I8AGM5</accession>
<keyword evidence="3" id="KW-1185">Reference proteome</keyword>
<reference evidence="2 3" key="1">
    <citation type="journal article" date="2012" name="J. Bacteriol.">
        <title>Genome of Bacillus macauensis ZFHKF-1, a Long-Chain-Forming Bacterium.</title>
        <authorList>
            <person name="Cai L."/>
            <person name="Zhang T."/>
        </authorList>
    </citation>
    <scope>NUCLEOTIDE SEQUENCE [LARGE SCALE GENOMIC DNA]</scope>
    <source>
        <strain evidence="2 3">ZFHKF-1</strain>
    </source>
</reference>
<name>I8AGM5_9BACL</name>
<feature type="transmembrane region" description="Helical" evidence="1">
    <location>
        <begin position="7"/>
        <end position="26"/>
    </location>
</feature>
<keyword evidence="1" id="KW-0472">Membrane</keyword>
<evidence type="ECO:0000313" key="2">
    <source>
        <dbReference type="EMBL" id="EIT84832.1"/>
    </source>
</evidence>
<evidence type="ECO:0000313" key="3">
    <source>
        <dbReference type="Proteomes" id="UP000004080"/>
    </source>
</evidence>